<dbReference type="AlphaFoldDB" id="F0XR55"/>
<accession>F0XR55</accession>
<reference evidence="2 3" key="1">
    <citation type="journal article" date="2011" name="Proc. Natl. Acad. Sci. U.S.A.">
        <title>Genome and transcriptome analyses of the mountain pine beetle-fungal symbiont Grosmannia clavigera, a lodgepole pine pathogen.</title>
        <authorList>
            <person name="DiGuistini S."/>
            <person name="Wang Y."/>
            <person name="Liao N.Y."/>
            <person name="Taylor G."/>
            <person name="Tanguay P."/>
            <person name="Feau N."/>
            <person name="Henrissat B."/>
            <person name="Chan S.K."/>
            <person name="Hesse-Orce U."/>
            <person name="Alamouti S.M."/>
            <person name="Tsui C.K.M."/>
            <person name="Docking R.T."/>
            <person name="Levasseur A."/>
            <person name="Haridas S."/>
            <person name="Robertson G."/>
            <person name="Birol I."/>
            <person name="Holt R.A."/>
            <person name="Marra M.A."/>
            <person name="Hamelin R.C."/>
            <person name="Hirst M."/>
            <person name="Jones S.J.M."/>
            <person name="Bohlmann J."/>
            <person name="Breuil C."/>
        </authorList>
    </citation>
    <scope>NUCLEOTIDE SEQUENCE [LARGE SCALE GENOMIC DNA]</scope>
    <source>
        <strain evidence="3">kw1407 / UAMH 11150</strain>
    </source>
</reference>
<dbReference type="EMBL" id="GL629807">
    <property type="protein sequence ID" value="EFW99962.1"/>
    <property type="molecule type" value="Genomic_DNA"/>
</dbReference>
<name>F0XR55_GROCL</name>
<sequence length="212" mass="22847">MAPLSPEQRDRWLTSVSLPRQGIVPPSTGSPTFSHRSQSCVIVWAVLAAPSGIWCTRPHIRRPANVCSPSWCPAILRTAQEQSSAATGAHSHRDDREDVCQSAFQNRSPLGHILTYLHPHTTSTASAGNPTCNRCWARLVPGMASRLGEPSPTFGVPDHYAFSPQQPLPQTLYAAAASPMRCFEAGRPPPGRPSSTGVTQTRSLQCTPESSS</sequence>
<dbReference type="InParanoid" id="F0XR55"/>
<gene>
    <name evidence="2" type="ORF">CMQ_280</name>
</gene>
<dbReference type="Proteomes" id="UP000007796">
    <property type="component" value="Unassembled WGS sequence"/>
</dbReference>
<protein>
    <submittedName>
        <fullName evidence="2">Uncharacterized protein</fullName>
    </submittedName>
</protein>
<feature type="region of interest" description="Disordered" evidence="1">
    <location>
        <begin position="182"/>
        <end position="212"/>
    </location>
</feature>
<evidence type="ECO:0000256" key="1">
    <source>
        <dbReference type="SAM" id="MobiDB-lite"/>
    </source>
</evidence>
<evidence type="ECO:0000313" key="2">
    <source>
        <dbReference type="EMBL" id="EFW99962.1"/>
    </source>
</evidence>
<dbReference type="HOGENOM" id="CLU_1299844_0_0_1"/>
<organism evidence="3">
    <name type="scientific">Grosmannia clavigera (strain kw1407 / UAMH 11150)</name>
    <name type="common">Blue stain fungus</name>
    <name type="synonym">Graphiocladiella clavigera</name>
    <dbReference type="NCBI Taxonomy" id="655863"/>
    <lineage>
        <taxon>Eukaryota</taxon>
        <taxon>Fungi</taxon>
        <taxon>Dikarya</taxon>
        <taxon>Ascomycota</taxon>
        <taxon>Pezizomycotina</taxon>
        <taxon>Sordariomycetes</taxon>
        <taxon>Sordariomycetidae</taxon>
        <taxon>Ophiostomatales</taxon>
        <taxon>Ophiostomataceae</taxon>
        <taxon>Leptographium</taxon>
    </lineage>
</organism>
<dbReference type="GeneID" id="25975829"/>
<keyword evidence="3" id="KW-1185">Reference proteome</keyword>
<proteinExistence type="predicted"/>
<dbReference type="RefSeq" id="XP_014169377.1">
    <property type="nucleotide sequence ID" value="XM_014313902.1"/>
</dbReference>
<feature type="compositionally biased region" description="Polar residues" evidence="1">
    <location>
        <begin position="196"/>
        <end position="212"/>
    </location>
</feature>
<evidence type="ECO:0000313" key="3">
    <source>
        <dbReference type="Proteomes" id="UP000007796"/>
    </source>
</evidence>